<evidence type="ECO:0000313" key="6">
    <source>
        <dbReference type="EMBL" id="QIG41851.1"/>
    </source>
</evidence>
<dbReference type="RefSeq" id="WP_165228569.1">
    <property type="nucleotide sequence ID" value="NZ_CP049257.1"/>
</dbReference>
<dbReference type="Gene3D" id="1.10.357.10">
    <property type="entry name" value="Tetracycline Repressor, domain 2"/>
    <property type="match status" value="1"/>
</dbReference>
<dbReference type="PANTHER" id="PTHR30055:SF234">
    <property type="entry name" value="HTH-TYPE TRANSCRIPTIONAL REGULATOR BETI"/>
    <property type="match status" value="1"/>
</dbReference>
<dbReference type="InterPro" id="IPR001647">
    <property type="entry name" value="HTH_TetR"/>
</dbReference>
<keyword evidence="2 4" id="KW-0238">DNA-binding</keyword>
<accession>A0A6G6W924</accession>
<organism evidence="6 7">
    <name type="scientific">Nocardioides anomalus</name>
    <dbReference type="NCBI Taxonomy" id="2712223"/>
    <lineage>
        <taxon>Bacteria</taxon>
        <taxon>Bacillati</taxon>
        <taxon>Actinomycetota</taxon>
        <taxon>Actinomycetes</taxon>
        <taxon>Propionibacteriales</taxon>
        <taxon>Nocardioidaceae</taxon>
        <taxon>Nocardioides</taxon>
    </lineage>
</organism>
<protein>
    <submittedName>
        <fullName evidence="6">TetR/AcrR family transcriptional regulator</fullName>
    </submittedName>
</protein>
<sequence length="199" mass="21297">MTEPTAPPRRGRPGHDRGAVLAAAVALFIRKGYDATSIDDIARSLGVTKSAVYHHVSSKEQLLADALDEALDELDATVDAATEADGPAVERLRTAVERSVEVLVAHQSAVTLLLRVHGNSDTEVAALRRRRRIDRALAGLVREAVDEGALRADLDPDVVSRLLFGMVNSLVEWYRAGGPVTSEELARSVAGLAFDGLRG</sequence>
<evidence type="ECO:0000313" key="7">
    <source>
        <dbReference type="Proteomes" id="UP000502996"/>
    </source>
</evidence>
<dbReference type="PANTHER" id="PTHR30055">
    <property type="entry name" value="HTH-TYPE TRANSCRIPTIONAL REGULATOR RUTR"/>
    <property type="match status" value="1"/>
</dbReference>
<dbReference type="Gene3D" id="1.10.10.60">
    <property type="entry name" value="Homeodomain-like"/>
    <property type="match status" value="1"/>
</dbReference>
<reference evidence="6 7" key="1">
    <citation type="submission" date="2020-02" db="EMBL/GenBank/DDBJ databases">
        <title>Full genome sequence of Nocardioides sp. R-3366.</title>
        <authorList>
            <person name="Im W.-T."/>
        </authorList>
    </citation>
    <scope>NUCLEOTIDE SEQUENCE [LARGE SCALE GENOMIC DNA]</scope>
    <source>
        <strain evidence="6 7">R-3366</strain>
    </source>
</reference>
<dbReference type="InterPro" id="IPR041490">
    <property type="entry name" value="KstR2_TetR_C"/>
</dbReference>
<evidence type="ECO:0000256" key="1">
    <source>
        <dbReference type="ARBA" id="ARBA00023015"/>
    </source>
</evidence>
<dbReference type="PRINTS" id="PR00455">
    <property type="entry name" value="HTHTETR"/>
</dbReference>
<dbReference type="AlphaFoldDB" id="A0A6G6W924"/>
<keyword evidence="1" id="KW-0805">Transcription regulation</keyword>
<dbReference type="InterPro" id="IPR009057">
    <property type="entry name" value="Homeodomain-like_sf"/>
</dbReference>
<name>A0A6G6W924_9ACTN</name>
<dbReference type="Pfam" id="PF00440">
    <property type="entry name" value="TetR_N"/>
    <property type="match status" value="1"/>
</dbReference>
<feature type="DNA-binding region" description="H-T-H motif" evidence="4">
    <location>
        <begin position="37"/>
        <end position="56"/>
    </location>
</feature>
<dbReference type="GO" id="GO:0000976">
    <property type="term" value="F:transcription cis-regulatory region binding"/>
    <property type="evidence" value="ECO:0007669"/>
    <property type="project" value="TreeGrafter"/>
</dbReference>
<evidence type="ECO:0000259" key="5">
    <source>
        <dbReference type="PROSITE" id="PS50977"/>
    </source>
</evidence>
<proteinExistence type="predicted"/>
<gene>
    <name evidence="6" type="ORF">G5V58_02800</name>
</gene>
<dbReference type="SUPFAM" id="SSF46689">
    <property type="entry name" value="Homeodomain-like"/>
    <property type="match status" value="1"/>
</dbReference>
<dbReference type="PROSITE" id="PS50977">
    <property type="entry name" value="HTH_TETR_2"/>
    <property type="match status" value="1"/>
</dbReference>
<dbReference type="KEGG" id="nano:G5V58_02800"/>
<feature type="domain" description="HTH tetR-type" evidence="5">
    <location>
        <begin position="14"/>
        <end position="74"/>
    </location>
</feature>
<dbReference type="SUPFAM" id="SSF48498">
    <property type="entry name" value="Tetracyclin repressor-like, C-terminal domain"/>
    <property type="match status" value="1"/>
</dbReference>
<dbReference type="GO" id="GO:0003700">
    <property type="term" value="F:DNA-binding transcription factor activity"/>
    <property type="evidence" value="ECO:0007669"/>
    <property type="project" value="TreeGrafter"/>
</dbReference>
<dbReference type="Proteomes" id="UP000502996">
    <property type="component" value="Chromosome"/>
</dbReference>
<dbReference type="InterPro" id="IPR036271">
    <property type="entry name" value="Tet_transcr_reg_TetR-rel_C_sf"/>
</dbReference>
<keyword evidence="7" id="KW-1185">Reference proteome</keyword>
<evidence type="ECO:0000256" key="2">
    <source>
        <dbReference type="ARBA" id="ARBA00023125"/>
    </source>
</evidence>
<evidence type="ECO:0000256" key="3">
    <source>
        <dbReference type="ARBA" id="ARBA00023163"/>
    </source>
</evidence>
<dbReference type="EMBL" id="CP049257">
    <property type="protein sequence ID" value="QIG41851.1"/>
    <property type="molecule type" value="Genomic_DNA"/>
</dbReference>
<keyword evidence="3" id="KW-0804">Transcription</keyword>
<dbReference type="InterPro" id="IPR050109">
    <property type="entry name" value="HTH-type_TetR-like_transc_reg"/>
</dbReference>
<evidence type="ECO:0000256" key="4">
    <source>
        <dbReference type="PROSITE-ProRule" id="PRU00335"/>
    </source>
</evidence>
<dbReference type="Pfam" id="PF17932">
    <property type="entry name" value="TetR_C_24"/>
    <property type="match status" value="1"/>
</dbReference>